<evidence type="ECO:0000256" key="1">
    <source>
        <dbReference type="ARBA" id="ARBA00023125"/>
    </source>
</evidence>
<proteinExistence type="predicted"/>
<dbReference type="InterPro" id="IPR001867">
    <property type="entry name" value="OmpR/PhoB-type_DNA-bd"/>
</dbReference>
<protein>
    <submittedName>
        <fullName evidence="4">Transcriptional regulatory protein CseB</fullName>
    </submittedName>
</protein>
<dbReference type="SUPFAM" id="SSF48452">
    <property type="entry name" value="TPR-like"/>
    <property type="match status" value="1"/>
</dbReference>
<evidence type="ECO:0000313" key="5">
    <source>
        <dbReference type="Proteomes" id="UP000254573"/>
    </source>
</evidence>
<evidence type="ECO:0000256" key="2">
    <source>
        <dbReference type="PROSITE-ProRule" id="PRU01091"/>
    </source>
</evidence>
<dbReference type="GO" id="GO:0006355">
    <property type="term" value="P:regulation of DNA-templated transcription"/>
    <property type="evidence" value="ECO:0007669"/>
    <property type="project" value="InterPro"/>
</dbReference>
<dbReference type="AlphaFoldDB" id="A0A378YR62"/>
<feature type="DNA-binding region" description="OmpR/PhoB-type" evidence="2">
    <location>
        <begin position="10"/>
        <end position="106"/>
    </location>
</feature>
<dbReference type="CDD" id="cd00383">
    <property type="entry name" value="trans_reg_C"/>
    <property type="match status" value="1"/>
</dbReference>
<reference evidence="4 5" key="1">
    <citation type="submission" date="2018-06" db="EMBL/GenBank/DDBJ databases">
        <authorList>
            <consortium name="Pathogen Informatics"/>
            <person name="Doyle S."/>
        </authorList>
    </citation>
    <scope>NUCLEOTIDE SEQUENCE [LARGE SCALE GENOMIC DNA]</scope>
    <source>
        <strain evidence="4 5">NCTC13160</strain>
    </source>
</reference>
<dbReference type="KEGG" id="ppnm:LV28_15255"/>
<dbReference type="Gene3D" id="1.25.40.10">
    <property type="entry name" value="Tetratricopeptide repeat domain"/>
    <property type="match status" value="1"/>
</dbReference>
<dbReference type="PROSITE" id="PS51755">
    <property type="entry name" value="OMPR_PHOB"/>
    <property type="match status" value="1"/>
</dbReference>
<feature type="domain" description="OmpR/PhoB-type" evidence="3">
    <location>
        <begin position="10"/>
        <end position="106"/>
    </location>
</feature>
<dbReference type="OrthoDB" id="9811542at2"/>
<dbReference type="RefSeq" id="WP_038619435.1">
    <property type="nucleotide sequence ID" value="NZ_CP009553.3"/>
</dbReference>
<dbReference type="STRING" id="93220.A6P55_12355"/>
<dbReference type="EMBL" id="UGSG01000001">
    <property type="protein sequence ID" value="SUA79040.1"/>
    <property type="molecule type" value="Genomic_DNA"/>
</dbReference>
<gene>
    <name evidence="4" type="primary">cseB</name>
    <name evidence="4" type="ORF">NCTC13160_03005</name>
</gene>
<dbReference type="Proteomes" id="UP000254573">
    <property type="component" value="Unassembled WGS sequence"/>
</dbReference>
<dbReference type="SMART" id="SM00862">
    <property type="entry name" value="Trans_reg_C"/>
    <property type="match status" value="1"/>
</dbReference>
<accession>A0A378YR62</accession>
<name>A0A378YR62_9BURK</name>
<keyword evidence="1 2" id="KW-0238">DNA-binding</keyword>
<dbReference type="Pfam" id="PF00486">
    <property type="entry name" value="Trans_reg_C"/>
    <property type="match status" value="1"/>
</dbReference>
<dbReference type="GO" id="GO:0000160">
    <property type="term" value="P:phosphorelay signal transduction system"/>
    <property type="evidence" value="ECO:0007669"/>
    <property type="project" value="InterPro"/>
</dbReference>
<organism evidence="4 5">
    <name type="scientific">Pandoraea pnomenusa</name>
    <dbReference type="NCBI Taxonomy" id="93220"/>
    <lineage>
        <taxon>Bacteria</taxon>
        <taxon>Pseudomonadati</taxon>
        <taxon>Pseudomonadota</taxon>
        <taxon>Betaproteobacteria</taxon>
        <taxon>Burkholderiales</taxon>
        <taxon>Burkholderiaceae</taxon>
        <taxon>Pandoraea</taxon>
    </lineage>
</organism>
<sequence length="582" mass="64630">MNQISSPHIGKVYLFDDFSLDANGILKQADRQISLPPKEVAVLRTLLEASGEIVTKDKLLSLVWPHQDVSEESLTRCIYAIRRVLREKKSDRIVETVYGTGYRIRRSVAIVSAATRAAALCTLAIMPFRLPTMAQTLMLHDRLVTRLFEYTAYGLRVLPASITRTVLECHDIAEFVERFTPDFYVTGHAIGSDRLRIELVRSDGHELKFSEDFALTDFGAMTGANGANGANGTNGTSGARGAENAAGTSATLPIEIRITDIVTKHLPGLGASVHLSHSFDTFDCATTFLHARFKLQQHTPSSLRQSLQLFHQCVGEGASRTAPYCGQAECYLALAHLGLFDQKAALHGARAAVEAALALAPRDPHAISLLAILHSMKFESSVANILFDRALWSAPSNPYVRYHHAWHCILKGEAKAAEMALDIALEHDPSLIAATILKTWALFFDRRTDDAIAFAREHLQRLGQHHPVLISAMATMLSHQCRHSEAESLVQAVRETGDDTGLLRVNRHYVELARGGNGARRAAEQLLAEIDPRQVRAGLLPLILRTQGLPTAREAWRRMHSDWYPWQRLYRHDPRLESLFSI</sequence>
<dbReference type="Gene3D" id="1.10.10.10">
    <property type="entry name" value="Winged helix-like DNA-binding domain superfamily/Winged helix DNA-binding domain"/>
    <property type="match status" value="1"/>
</dbReference>
<dbReference type="SUPFAM" id="SSF46894">
    <property type="entry name" value="C-terminal effector domain of the bipartite response regulators"/>
    <property type="match status" value="1"/>
</dbReference>
<dbReference type="InterPro" id="IPR011990">
    <property type="entry name" value="TPR-like_helical_dom_sf"/>
</dbReference>
<dbReference type="InterPro" id="IPR036388">
    <property type="entry name" value="WH-like_DNA-bd_sf"/>
</dbReference>
<evidence type="ECO:0000259" key="3">
    <source>
        <dbReference type="PROSITE" id="PS51755"/>
    </source>
</evidence>
<dbReference type="GO" id="GO:0003677">
    <property type="term" value="F:DNA binding"/>
    <property type="evidence" value="ECO:0007669"/>
    <property type="project" value="UniProtKB-UniRule"/>
</dbReference>
<dbReference type="InterPro" id="IPR016032">
    <property type="entry name" value="Sig_transdc_resp-reg_C-effctor"/>
</dbReference>
<evidence type="ECO:0000313" key="4">
    <source>
        <dbReference type="EMBL" id="SUA79040.1"/>
    </source>
</evidence>